<dbReference type="PANTHER" id="PTHR10177">
    <property type="entry name" value="CYCLINS"/>
    <property type="match status" value="1"/>
</dbReference>
<dbReference type="Pfam" id="PF00134">
    <property type="entry name" value="Cyclin_N"/>
    <property type="match status" value="1"/>
</dbReference>
<feature type="region of interest" description="Disordered" evidence="5">
    <location>
        <begin position="174"/>
        <end position="233"/>
    </location>
</feature>
<dbReference type="InterPro" id="IPR013763">
    <property type="entry name" value="Cyclin-like_dom"/>
</dbReference>
<dbReference type="Proteomes" id="UP000320333">
    <property type="component" value="Unassembled WGS sequence"/>
</dbReference>
<comment type="similarity">
    <text evidence="4">Belongs to the cyclin family.</text>
</comment>
<organism evidence="8 9">
    <name type="scientific">Chytriomyces confervae</name>
    <dbReference type="NCBI Taxonomy" id="246404"/>
    <lineage>
        <taxon>Eukaryota</taxon>
        <taxon>Fungi</taxon>
        <taxon>Fungi incertae sedis</taxon>
        <taxon>Chytridiomycota</taxon>
        <taxon>Chytridiomycota incertae sedis</taxon>
        <taxon>Chytridiomycetes</taxon>
        <taxon>Chytridiales</taxon>
        <taxon>Chytriomycetaceae</taxon>
        <taxon>Chytriomyces</taxon>
    </lineage>
</organism>
<keyword evidence="2 4" id="KW-0195">Cyclin</keyword>
<evidence type="ECO:0000313" key="9">
    <source>
        <dbReference type="Proteomes" id="UP000320333"/>
    </source>
</evidence>
<dbReference type="SMART" id="SM00385">
    <property type="entry name" value="CYCLIN"/>
    <property type="match status" value="2"/>
</dbReference>
<feature type="domain" description="Cyclin-like" evidence="6">
    <location>
        <begin position="283"/>
        <end position="368"/>
    </location>
</feature>
<dbReference type="FunFam" id="1.10.472.10:FF:000001">
    <property type="entry name" value="G2/mitotic-specific cyclin"/>
    <property type="match status" value="1"/>
</dbReference>
<feature type="compositionally biased region" description="Low complexity" evidence="5">
    <location>
        <begin position="182"/>
        <end position="192"/>
    </location>
</feature>
<keyword evidence="1" id="KW-0132">Cell division</keyword>
<dbReference type="InterPro" id="IPR039361">
    <property type="entry name" value="Cyclin"/>
</dbReference>
<dbReference type="PROSITE" id="PS00292">
    <property type="entry name" value="CYCLINS"/>
    <property type="match status" value="1"/>
</dbReference>
<keyword evidence="9" id="KW-1185">Reference proteome</keyword>
<reference evidence="8 9" key="1">
    <citation type="journal article" date="2019" name="Sci. Rep.">
        <title>Comparative genomics of chytrid fungi reveal insights into the obligate biotrophic and pathogenic lifestyle of Synchytrium endobioticum.</title>
        <authorList>
            <person name="van de Vossenberg B.T.L.H."/>
            <person name="Warris S."/>
            <person name="Nguyen H.D.T."/>
            <person name="van Gent-Pelzer M.P.E."/>
            <person name="Joly D.L."/>
            <person name="van de Geest H.C."/>
            <person name="Bonants P.J.M."/>
            <person name="Smith D.S."/>
            <person name="Levesque C.A."/>
            <person name="van der Lee T.A.J."/>
        </authorList>
    </citation>
    <scope>NUCLEOTIDE SEQUENCE [LARGE SCALE GENOMIC DNA]</scope>
    <source>
        <strain evidence="8 9">CBS 675.73</strain>
    </source>
</reference>
<evidence type="ECO:0000259" key="6">
    <source>
        <dbReference type="SMART" id="SM00385"/>
    </source>
</evidence>
<evidence type="ECO:0000256" key="1">
    <source>
        <dbReference type="ARBA" id="ARBA00022618"/>
    </source>
</evidence>
<evidence type="ECO:0000313" key="8">
    <source>
        <dbReference type="EMBL" id="TPX73304.1"/>
    </source>
</evidence>
<gene>
    <name evidence="8" type="ORF">CcCBS67573_g05430</name>
</gene>
<accession>A0A507FAT8</accession>
<dbReference type="SUPFAM" id="SSF47954">
    <property type="entry name" value="Cyclin-like"/>
    <property type="match status" value="2"/>
</dbReference>
<dbReference type="InterPro" id="IPR006671">
    <property type="entry name" value="Cyclin_N"/>
</dbReference>
<dbReference type="EMBL" id="QEAP01000195">
    <property type="protein sequence ID" value="TPX73304.1"/>
    <property type="molecule type" value="Genomic_DNA"/>
</dbReference>
<evidence type="ECO:0000256" key="3">
    <source>
        <dbReference type="ARBA" id="ARBA00023306"/>
    </source>
</evidence>
<evidence type="ECO:0000256" key="2">
    <source>
        <dbReference type="ARBA" id="ARBA00023127"/>
    </source>
</evidence>
<dbReference type="GO" id="GO:0044772">
    <property type="term" value="P:mitotic cell cycle phase transition"/>
    <property type="evidence" value="ECO:0007669"/>
    <property type="project" value="InterPro"/>
</dbReference>
<dbReference type="GO" id="GO:0051301">
    <property type="term" value="P:cell division"/>
    <property type="evidence" value="ECO:0007669"/>
    <property type="project" value="UniProtKB-KW"/>
</dbReference>
<dbReference type="Pfam" id="PF02984">
    <property type="entry name" value="Cyclin_C"/>
    <property type="match status" value="1"/>
</dbReference>
<feature type="region of interest" description="Disordered" evidence="5">
    <location>
        <begin position="90"/>
        <end position="113"/>
    </location>
</feature>
<evidence type="ECO:0000256" key="4">
    <source>
        <dbReference type="RuleBase" id="RU000383"/>
    </source>
</evidence>
<dbReference type="PIRSF" id="PIRSF001771">
    <property type="entry name" value="Cyclin_A_B_D_E"/>
    <property type="match status" value="1"/>
</dbReference>
<dbReference type="SMART" id="SM01332">
    <property type="entry name" value="Cyclin_C"/>
    <property type="match status" value="1"/>
</dbReference>
<feature type="domain" description="Cyclin C-terminal" evidence="7">
    <location>
        <begin position="377"/>
        <end position="491"/>
    </location>
</feature>
<dbReference type="InterPro" id="IPR046965">
    <property type="entry name" value="Cyclin_A/B-like"/>
</dbReference>
<dbReference type="InterPro" id="IPR036915">
    <property type="entry name" value="Cyclin-like_sf"/>
</dbReference>
<dbReference type="Gene3D" id="1.10.472.10">
    <property type="entry name" value="Cyclin-like"/>
    <property type="match status" value="2"/>
</dbReference>
<proteinExistence type="inferred from homology"/>
<dbReference type="AlphaFoldDB" id="A0A507FAT8"/>
<feature type="compositionally biased region" description="Polar residues" evidence="5">
    <location>
        <begin position="193"/>
        <end position="209"/>
    </location>
</feature>
<comment type="caution">
    <text evidence="8">The sequence shown here is derived from an EMBL/GenBank/DDBJ whole genome shotgun (WGS) entry which is preliminary data.</text>
</comment>
<evidence type="ECO:0000259" key="7">
    <source>
        <dbReference type="SMART" id="SM01332"/>
    </source>
</evidence>
<feature type="compositionally biased region" description="Polar residues" evidence="5">
    <location>
        <begin position="92"/>
        <end position="107"/>
    </location>
</feature>
<protein>
    <submittedName>
        <fullName evidence="8">Uncharacterized protein</fullName>
    </submittedName>
</protein>
<dbReference type="InterPro" id="IPR048258">
    <property type="entry name" value="Cyclins_cyclin-box"/>
</dbReference>
<dbReference type="OrthoDB" id="5590282at2759"/>
<keyword evidence="3" id="KW-0131">Cell cycle</keyword>
<dbReference type="GO" id="GO:0016538">
    <property type="term" value="F:cyclin-dependent protein serine/threonine kinase regulator activity"/>
    <property type="evidence" value="ECO:0007669"/>
    <property type="project" value="InterPro"/>
</dbReference>
<feature type="compositionally biased region" description="Low complexity" evidence="5">
    <location>
        <begin position="210"/>
        <end position="226"/>
    </location>
</feature>
<feature type="domain" description="Cyclin-like" evidence="6">
    <location>
        <begin position="381"/>
        <end position="462"/>
    </location>
</feature>
<evidence type="ECO:0000256" key="5">
    <source>
        <dbReference type="SAM" id="MobiDB-lite"/>
    </source>
</evidence>
<dbReference type="STRING" id="246404.A0A507FAT8"/>
<name>A0A507FAT8_9FUNG</name>
<dbReference type="InterPro" id="IPR004367">
    <property type="entry name" value="Cyclin_C-dom"/>
</dbReference>
<sequence length="499" mass="54429">MQRETAIRTTRSTKHLETSRAHALYPINANIEPLSQASKRPAPLASARVKRVKTVPGPPPPSTTILAPSNAQAAVNARAAVKARSKLDAASKNASVSANLRSNNNSRVAAVQSRPAWNQNVPNTVKKCPAASVLPKHDTSGLLSTLKPALKHSINGSIPANHRGKHVTINEGGAHEQTLRPSSSARSASNNSLHKPSSSVSKIPLQNQPTLSKPSRSLSSSTPARKVPMPVAKRTSDDPMLLSEYANEIFIYMKQMELKTMPNPKYMDLHPILTWDMRATLVDWLATLHFKLSLLPETLFLTMNLMDRFMSLKPSVSAEKFQLVGVTAIFIACKYEEILVPSVQILVHMVGGGYTSNEILMAERFMLATLGFGIGYNGPMAFLKRCLALEGGDVRLTLLARYFSEIVLLDPIFLGAPPSLVAATAVFLGKKMLNLGEWTVKHSQESGYTENQLLSCAKAMYSSCSKVSVESGLYQKFSEHKFSNVAAFVREFLANNVVN</sequence>